<sequence>MFAHATLTLLLATTALAASNDIPDFKSMPEPVATGNGWSEKLVKAQCTAENQTGELWTVKNLKRYCNPKDTECTWKYQIATKKTANNPYHCVYTIKSKNGVPASQVTTYDGDGIECGVFHITQEYFLPQQQGAPPYTVICANHPSDNRRIFAGFDDNEYANGHTAKDKTYCVELP</sequence>
<organism evidence="1 2">
    <name type="scientific">Fusarium decemcellulare</name>
    <dbReference type="NCBI Taxonomy" id="57161"/>
    <lineage>
        <taxon>Eukaryota</taxon>
        <taxon>Fungi</taxon>
        <taxon>Dikarya</taxon>
        <taxon>Ascomycota</taxon>
        <taxon>Pezizomycotina</taxon>
        <taxon>Sordariomycetes</taxon>
        <taxon>Hypocreomycetidae</taxon>
        <taxon>Hypocreales</taxon>
        <taxon>Nectriaceae</taxon>
        <taxon>Fusarium</taxon>
        <taxon>Fusarium decemcellulare species complex</taxon>
    </lineage>
</organism>
<evidence type="ECO:0000313" key="1">
    <source>
        <dbReference type="EMBL" id="KAJ3535770.1"/>
    </source>
</evidence>
<comment type="caution">
    <text evidence="1">The sequence shown here is derived from an EMBL/GenBank/DDBJ whole genome shotgun (WGS) entry which is preliminary data.</text>
</comment>
<keyword evidence="2" id="KW-1185">Reference proteome</keyword>
<evidence type="ECO:0000313" key="2">
    <source>
        <dbReference type="Proteomes" id="UP001148629"/>
    </source>
</evidence>
<dbReference type="Proteomes" id="UP001148629">
    <property type="component" value="Unassembled WGS sequence"/>
</dbReference>
<accession>A0ACC1SAW1</accession>
<reference evidence="1" key="1">
    <citation type="submission" date="2022-08" db="EMBL/GenBank/DDBJ databases">
        <title>Genome Sequence of Fusarium decemcellulare.</title>
        <authorList>
            <person name="Buettner E."/>
        </authorList>
    </citation>
    <scope>NUCLEOTIDE SEQUENCE</scope>
    <source>
        <strain evidence="1">Babe19</strain>
    </source>
</reference>
<gene>
    <name evidence="1" type="ORF">NM208_g6996</name>
</gene>
<name>A0ACC1SAW1_9HYPO</name>
<dbReference type="EMBL" id="JANRMS010000688">
    <property type="protein sequence ID" value="KAJ3535770.1"/>
    <property type="molecule type" value="Genomic_DNA"/>
</dbReference>
<proteinExistence type="predicted"/>
<protein>
    <submittedName>
        <fullName evidence="1">Uncharacterized protein</fullName>
    </submittedName>
</protein>